<dbReference type="Proteomes" id="UP000594638">
    <property type="component" value="Unassembled WGS sequence"/>
</dbReference>
<comment type="subcellular location">
    <subcellularLocation>
        <location evidence="1">Membrane</location>
        <topology evidence="1">Multi-pass membrane protein</topology>
    </subcellularLocation>
</comment>
<dbReference type="GO" id="GO:0015267">
    <property type="term" value="F:channel activity"/>
    <property type="evidence" value="ECO:0007669"/>
    <property type="project" value="InterPro"/>
</dbReference>
<reference evidence="5 6" key="1">
    <citation type="submission" date="2019-12" db="EMBL/GenBank/DDBJ databases">
        <authorList>
            <person name="Alioto T."/>
            <person name="Alioto T."/>
            <person name="Gomez Garrido J."/>
        </authorList>
    </citation>
    <scope>NUCLEOTIDE SEQUENCE [LARGE SCALE GENOMIC DNA]</scope>
</reference>
<dbReference type="EMBL" id="CACTIH010003725">
    <property type="protein sequence ID" value="CAA2983275.1"/>
    <property type="molecule type" value="Genomic_DNA"/>
</dbReference>
<dbReference type="GO" id="GO:0008168">
    <property type="term" value="F:methyltransferase activity"/>
    <property type="evidence" value="ECO:0007669"/>
    <property type="project" value="InterPro"/>
</dbReference>
<accession>A0A8S0RUE9</accession>
<dbReference type="Pfam" id="PF00230">
    <property type="entry name" value="MIP"/>
    <property type="match status" value="1"/>
</dbReference>
<keyword evidence="4" id="KW-0472">Membrane</keyword>
<protein>
    <submittedName>
        <fullName evidence="5">Aquaporin, partial</fullName>
    </submittedName>
</protein>
<evidence type="ECO:0000256" key="4">
    <source>
        <dbReference type="ARBA" id="ARBA00023136"/>
    </source>
</evidence>
<evidence type="ECO:0000256" key="3">
    <source>
        <dbReference type="ARBA" id="ARBA00022989"/>
    </source>
</evidence>
<dbReference type="Gene3D" id="1.20.1080.10">
    <property type="entry name" value="Glycerol uptake facilitator protein"/>
    <property type="match status" value="1"/>
</dbReference>
<evidence type="ECO:0000256" key="2">
    <source>
        <dbReference type="ARBA" id="ARBA00022692"/>
    </source>
</evidence>
<dbReference type="SUPFAM" id="SSF81338">
    <property type="entry name" value="Aquaporin-like"/>
    <property type="match status" value="1"/>
</dbReference>
<sequence length="143" mass="15672">MVENVKQHCFPNVLNYSMLEENHFSNDTGGGGTNVVADGYTKGDALGAEIVGTSVLVYTVFSASDAKHRARDTHIPVSINRARSLGAANIYNKEQAWDDHNEDITKVEYRVWSPSCLKLAATILGGVDDIWITGVVYVVEFSH</sequence>
<keyword evidence="2" id="KW-0812">Transmembrane</keyword>
<evidence type="ECO:0000313" key="6">
    <source>
        <dbReference type="Proteomes" id="UP000594638"/>
    </source>
</evidence>
<keyword evidence="6" id="KW-1185">Reference proteome</keyword>
<dbReference type="InterPro" id="IPR000425">
    <property type="entry name" value="MIP"/>
</dbReference>
<name>A0A8S0RUE9_OLEEU</name>
<dbReference type="GO" id="GO:0006364">
    <property type="term" value="P:rRNA processing"/>
    <property type="evidence" value="ECO:0007669"/>
    <property type="project" value="InterPro"/>
</dbReference>
<dbReference type="PANTHER" id="PTHR45687">
    <property type="entry name" value="AQUAPORIN OR AQUAGLYCEROPORIN RELATED"/>
    <property type="match status" value="1"/>
</dbReference>
<dbReference type="InterPro" id="IPR034294">
    <property type="entry name" value="Aquaporin_transptr"/>
</dbReference>
<organism evidence="5 6">
    <name type="scientific">Olea europaea subsp. europaea</name>
    <dbReference type="NCBI Taxonomy" id="158383"/>
    <lineage>
        <taxon>Eukaryota</taxon>
        <taxon>Viridiplantae</taxon>
        <taxon>Streptophyta</taxon>
        <taxon>Embryophyta</taxon>
        <taxon>Tracheophyta</taxon>
        <taxon>Spermatophyta</taxon>
        <taxon>Magnoliopsida</taxon>
        <taxon>eudicotyledons</taxon>
        <taxon>Gunneridae</taxon>
        <taxon>Pentapetalae</taxon>
        <taxon>asterids</taxon>
        <taxon>lamiids</taxon>
        <taxon>Lamiales</taxon>
        <taxon>Oleaceae</taxon>
        <taxon>Oleeae</taxon>
        <taxon>Olea</taxon>
    </lineage>
</organism>
<dbReference type="OrthoDB" id="3222at2759"/>
<dbReference type="GO" id="GO:0016020">
    <property type="term" value="C:membrane"/>
    <property type="evidence" value="ECO:0007669"/>
    <property type="project" value="UniProtKB-SubCell"/>
</dbReference>
<dbReference type="InterPro" id="IPR000692">
    <property type="entry name" value="Fibrillarin"/>
</dbReference>
<proteinExistence type="predicted"/>
<evidence type="ECO:0000256" key="1">
    <source>
        <dbReference type="ARBA" id="ARBA00004141"/>
    </source>
</evidence>
<dbReference type="AlphaFoldDB" id="A0A8S0RUE9"/>
<evidence type="ECO:0000313" key="5">
    <source>
        <dbReference type="EMBL" id="CAA2983275.1"/>
    </source>
</evidence>
<keyword evidence="3" id="KW-1133">Transmembrane helix</keyword>
<dbReference type="Gramene" id="OE9A027744T1">
    <property type="protein sequence ID" value="OE9A027744C1"/>
    <property type="gene ID" value="OE9A027744"/>
</dbReference>
<gene>
    <name evidence="5" type="ORF">OLEA9_A027744</name>
</gene>
<comment type="caution">
    <text evidence="5">The sequence shown here is derived from an EMBL/GenBank/DDBJ whole genome shotgun (WGS) entry which is preliminary data.</text>
</comment>
<dbReference type="Pfam" id="PF01269">
    <property type="entry name" value="Fibrillarin"/>
    <property type="match status" value="1"/>
</dbReference>
<dbReference type="GO" id="GO:0003723">
    <property type="term" value="F:RNA binding"/>
    <property type="evidence" value="ECO:0007669"/>
    <property type="project" value="InterPro"/>
</dbReference>
<dbReference type="InterPro" id="IPR023271">
    <property type="entry name" value="Aquaporin-like"/>
</dbReference>